<evidence type="ECO:0000256" key="1">
    <source>
        <dbReference type="ARBA" id="ARBA00010333"/>
    </source>
</evidence>
<comment type="caution">
    <text evidence="6">The sequence shown here is derived from an EMBL/GenBank/DDBJ whole genome shotgun (WGS) entry which is preliminary data.</text>
</comment>
<feature type="domain" description="Solute-binding protein family 3/N-terminal" evidence="5">
    <location>
        <begin position="43"/>
        <end position="265"/>
    </location>
</feature>
<evidence type="ECO:0000313" key="7">
    <source>
        <dbReference type="Proteomes" id="UP000019482"/>
    </source>
</evidence>
<evidence type="ECO:0000259" key="5">
    <source>
        <dbReference type="SMART" id="SM00062"/>
    </source>
</evidence>
<keyword evidence="7" id="KW-1185">Reference proteome</keyword>
<proteinExistence type="inferred from homology"/>
<feature type="signal peptide" evidence="4">
    <location>
        <begin position="1"/>
        <end position="20"/>
    </location>
</feature>
<dbReference type="PROSITE" id="PS51257">
    <property type="entry name" value="PROKAR_LIPOPROTEIN"/>
    <property type="match status" value="1"/>
</dbReference>
<dbReference type="PANTHER" id="PTHR30085:SF6">
    <property type="entry name" value="ABC TRANSPORTER GLUTAMINE-BINDING PROTEIN GLNH"/>
    <property type="match status" value="1"/>
</dbReference>
<dbReference type="RefSeq" id="WP_017750611.1">
    <property type="nucleotide sequence ID" value="NZ_CBXI010000003.1"/>
</dbReference>
<dbReference type="EMBL" id="CBXI010000003">
    <property type="protein sequence ID" value="CDL90170.1"/>
    <property type="molecule type" value="Genomic_DNA"/>
</dbReference>
<comment type="similarity">
    <text evidence="1">Belongs to the bacterial solute-binding protein 3 family.</text>
</comment>
<dbReference type="GO" id="GO:0005576">
    <property type="term" value="C:extracellular region"/>
    <property type="evidence" value="ECO:0007669"/>
    <property type="project" value="TreeGrafter"/>
</dbReference>
<dbReference type="Gene3D" id="3.40.190.10">
    <property type="entry name" value="Periplasmic binding protein-like II"/>
    <property type="match status" value="2"/>
</dbReference>
<dbReference type="Pfam" id="PF00497">
    <property type="entry name" value="SBP_bac_3"/>
    <property type="match status" value="1"/>
</dbReference>
<dbReference type="OrthoDB" id="115856at2"/>
<accession>W6N2V7</accession>
<evidence type="ECO:0000256" key="2">
    <source>
        <dbReference type="ARBA" id="ARBA00022448"/>
    </source>
</evidence>
<dbReference type="SMART" id="SM00062">
    <property type="entry name" value="PBPb"/>
    <property type="match status" value="1"/>
</dbReference>
<sequence>MKKIKILSGILLLIVAFTFAGCGSSSSQKTSGSDLKAIKDRGTLKVGVKLDVPKFGYKDPKTSKIEGFEIDLSKAVAKKIFGDENKVQFQGVTAKTRGPLLDSGQVDMIAATFTITDERKKSYNFSEPYFTDSVGLMVKKSSGIKDLKGLNEKKIGVAQSATSKQAIQKEAEKVGSKVTFMEFQGYPDIKSALDSGRIDCFSVDRSILTGYIDNSTVVLKEKFSPQDYGVATKKGNDELAKAVNETISEMKKSGELDKLIAKWGIQ</sequence>
<evidence type="ECO:0000256" key="3">
    <source>
        <dbReference type="ARBA" id="ARBA00022729"/>
    </source>
</evidence>
<dbReference type="GO" id="GO:0006865">
    <property type="term" value="P:amino acid transport"/>
    <property type="evidence" value="ECO:0007669"/>
    <property type="project" value="TreeGrafter"/>
</dbReference>
<protein>
    <submittedName>
        <fullName evidence="6">Glutamine ABC transporter, periplasmic glutamine-binding protein (TC 3.A.1.3.2)</fullName>
    </submittedName>
</protein>
<feature type="chain" id="PRO_5038682267" evidence="4">
    <location>
        <begin position="21"/>
        <end position="266"/>
    </location>
</feature>
<dbReference type="GO" id="GO:0030288">
    <property type="term" value="C:outer membrane-bounded periplasmic space"/>
    <property type="evidence" value="ECO:0007669"/>
    <property type="project" value="TreeGrafter"/>
</dbReference>
<dbReference type="AlphaFoldDB" id="W6N2V7"/>
<evidence type="ECO:0000313" key="6">
    <source>
        <dbReference type="EMBL" id="CDL90170.1"/>
    </source>
</evidence>
<reference evidence="6 7" key="1">
    <citation type="journal article" date="2015" name="Genome Announc.">
        <title>Draft Genome Sequence of Clostridium tyrobutyricum Strain DIVETGP, Isolated from Cow's Milk for Grana Padano Production.</title>
        <authorList>
            <person name="Soggiu A."/>
            <person name="Piras C."/>
            <person name="Gaiarsa S."/>
            <person name="Sassera D."/>
            <person name="Roncada P."/>
            <person name="Bendixen E."/>
            <person name="Brasca M."/>
            <person name="Bonizzi L."/>
        </authorList>
    </citation>
    <scope>NUCLEOTIDE SEQUENCE [LARGE SCALE GENOMIC DNA]</scope>
    <source>
        <strain evidence="6 7">DIVETGP</strain>
    </source>
</reference>
<keyword evidence="3 4" id="KW-0732">Signal</keyword>
<dbReference type="SUPFAM" id="SSF53850">
    <property type="entry name" value="Periplasmic binding protein-like II"/>
    <property type="match status" value="1"/>
</dbReference>
<dbReference type="InterPro" id="IPR051455">
    <property type="entry name" value="Bact_solute-bind_prot3"/>
</dbReference>
<organism evidence="6 7">
    <name type="scientific">Clostridium tyrobutyricum DIVETGP</name>
    <dbReference type="NCBI Taxonomy" id="1408889"/>
    <lineage>
        <taxon>Bacteria</taxon>
        <taxon>Bacillati</taxon>
        <taxon>Bacillota</taxon>
        <taxon>Clostridia</taxon>
        <taxon>Eubacteriales</taxon>
        <taxon>Clostridiaceae</taxon>
        <taxon>Clostridium</taxon>
    </lineage>
</organism>
<gene>
    <name evidence="6" type="ORF">CTDIVETGP_0240</name>
</gene>
<name>W6N2V7_CLOTY</name>
<keyword evidence="2" id="KW-0813">Transport</keyword>
<dbReference type="GeneID" id="29419978"/>
<dbReference type="Proteomes" id="UP000019482">
    <property type="component" value="Unassembled WGS sequence"/>
</dbReference>
<dbReference type="InterPro" id="IPR001638">
    <property type="entry name" value="Solute-binding_3/MltF_N"/>
</dbReference>
<evidence type="ECO:0000256" key="4">
    <source>
        <dbReference type="SAM" id="SignalP"/>
    </source>
</evidence>
<dbReference type="PANTHER" id="PTHR30085">
    <property type="entry name" value="AMINO ACID ABC TRANSPORTER PERMEASE"/>
    <property type="match status" value="1"/>
</dbReference>